<keyword evidence="4" id="KW-0378">Hydrolase</keyword>
<dbReference type="FunFam" id="3.30.70.80:FF:000002">
    <property type="entry name" value="Subtilisin-like protease SBT5.3"/>
    <property type="match status" value="1"/>
</dbReference>
<feature type="domain" description="Peptidase S8/S53" evidence="7">
    <location>
        <begin position="134"/>
        <end position="324"/>
    </location>
</feature>
<dbReference type="GO" id="GO:0006508">
    <property type="term" value="P:proteolysis"/>
    <property type="evidence" value="ECO:0007669"/>
    <property type="project" value="UniProtKB-KW"/>
</dbReference>
<comment type="similarity">
    <text evidence="1 5">Belongs to the peptidase S8 family.</text>
</comment>
<keyword evidence="4" id="KW-0720">Serine protease</keyword>
<evidence type="ECO:0000259" key="7">
    <source>
        <dbReference type="Pfam" id="PF00082"/>
    </source>
</evidence>
<keyword evidence="2" id="KW-0645">Protease</keyword>
<feature type="domain" description="Inhibitor I9" evidence="8">
    <location>
        <begin position="31"/>
        <end position="109"/>
    </location>
</feature>
<dbReference type="InterPro" id="IPR034197">
    <property type="entry name" value="Peptidases_S8_3"/>
</dbReference>
<evidence type="ECO:0000256" key="4">
    <source>
        <dbReference type="ARBA" id="ARBA00022825"/>
    </source>
</evidence>
<gene>
    <name evidence="9" type="ORF">Sjap_001195</name>
</gene>
<accession>A0AAP0PT35</accession>
<feature type="signal peptide" evidence="6">
    <location>
        <begin position="1"/>
        <end position="26"/>
    </location>
</feature>
<keyword evidence="3 6" id="KW-0732">Signal</keyword>
<dbReference type="CDD" id="cd04852">
    <property type="entry name" value="Peptidases_S8_3"/>
    <property type="match status" value="1"/>
</dbReference>
<evidence type="ECO:0000313" key="10">
    <source>
        <dbReference type="Proteomes" id="UP001417504"/>
    </source>
</evidence>
<dbReference type="InterPro" id="IPR045051">
    <property type="entry name" value="SBT"/>
</dbReference>
<comment type="caution">
    <text evidence="5">Lacks conserved residue(s) required for the propagation of feature annotation.</text>
</comment>
<protein>
    <submittedName>
        <fullName evidence="9">Uncharacterized protein</fullName>
    </submittedName>
</protein>
<dbReference type="Pfam" id="PF05922">
    <property type="entry name" value="Inhibitor_I9"/>
    <property type="match status" value="1"/>
</dbReference>
<dbReference type="Gene3D" id="3.40.50.200">
    <property type="entry name" value="Peptidase S8/S53 domain"/>
    <property type="match status" value="1"/>
</dbReference>
<organism evidence="9 10">
    <name type="scientific">Stephania japonica</name>
    <dbReference type="NCBI Taxonomy" id="461633"/>
    <lineage>
        <taxon>Eukaryota</taxon>
        <taxon>Viridiplantae</taxon>
        <taxon>Streptophyta</taxon>
        <taxon>Embryophyta</taxon>
        <taxon>Tracheophyta</taxon>
        <taxon>Spermatophyta</taxon>
        <taxon>Magnoliopsida</taxon>
        <taxon>Ranunculales</taxon>
        <taxon>Menispermaceae</taxon>
        <taxon>Menispermoideae</taxon>
        <taxon>Cissampelideae</taxon>
        <taxon>Stephania</taxon>
    </lineage>
</organism>
<dbReference type="AlphaFoldDB" id="A0AAP0PT35"/>
<dbReference type="GO" id="GO:0004252">
    <property type="term" value="F:serine-type endopeptidase activity"/>
    <property type="evidence" value="ECO:0007669"/>
    <property type="project" value="InterPro"/>
</dbReference>
<evidence type="ECO:0000259" key="8">
    <source>
        <dbReference type="Pfam" id="PF05922"/>
    </source>
</evidence>
<dbReference type="InterPro" id="IPR000209">
    <property type="entry name" value="Peptidase_S8/S53_dom"/>
</dbReference>
<keyword evidence="10" id="KW-1185">Reference proteome</keyword>
<dbReference type="EMBL" id="JBBNAE010000001">
    <property type="protein sequence ID" value="KAK9153715.1"/>
    <property type="molecule type" value="Genomic_DNA"/>
</dbReference>
<evidence type="ECO:0000313" key="9">
    <source>
        <dbReference type="EMBL" id="KAK9153715.1"/>
    </source>
</evidence>
<evidence type="ECO:0000256" key="6">
    <source>
        <dbReference type="SAM" id="SignalP"/>
    </source>
</evidence>
<comment type="caution">
    <text evidence="9">The sequence shown here is derived from an EMBL/GenBank/DDBJ whole genome shotgun (WGS) entry which is preliminary data.</text>
</comment>
<dbReference type="InterPro" id="IPR010259">
    <property type="entry name" value="S8pro/Inhibitor_I9"/>
</dbReference>
<name>A0AAP0PT35_9MAGN</name>
<evidence type="ECO:0000256" key="2">
    <source>
        <dbReference type="ARBA" id="ARBA00022670"/>
    </source>
</evidence>
<dbReference type="PROSITE" id="PS51892">
    <property type="entry name" value="SUBTILASE"/>
    <property type="match status" value="1"/>
</dbReference>
<dbReference type="Proteomes" id="UP001417504">
    <property type="component" value="Unassembled WGS sequence"/>
</dbReference>
<dbReference type="SUPFAM" id="SSF52743">
    <property type="entry name" value="Subtilisin-like"/>
    <property type="match status" value="1"/>
</dbReference>
<dbReference type="Pfam" id="PF00082">
    <property type="entry name" value="Peptidase_S8"/>
    <property type="match status" value="1"/>
</dbReference>
<dbReference type="Gene3D" id="3.50.30.30">
    <property type="match status" value="1"/>
</dbReference>
<dbReference type="PANTHER" id="PTHR10795">
    <property type="entry name" value="PROPROTEIN CONVERTASE SUBTILISIN/KEXIN"/>
    <property type="match status" value="1"/>
</dbReference>
<dbReference type="Gene3D" id="3.30.70.80">
    <property type="entry name" value="Peptidase S8 propeptide/proteinase inhibitor I9"/>
    <property type="match status" value="1"/>
</dbReference>
<evidence type="ECO:0000256" key="1">
    <source>
        <dbReference type="ARBA" id="ARBA00011073"/>
    </source>
</evidence>
<evidence type="ECO:0000256" key="3">
    <source>
        <dbReference type="ARBA" id="ARBA00022729"/>
    </source>
</evidence>
<reference evidence="9 10" key="1">
    <citation type="submission" date="2024-01" db="EMBL/GenBank/DDBJ databases">
        <title>Genome assemblies of Stephania.</title>
        <authorList>
            <person name="Yang L."/>
        </authorList>
    </citation>
    <scope>NUCLEOTIDE SEQUENCE [LARGE SCALE GENOMIC DNA]</scope>
    <source>
        <strain evidence="9">QJT</strain>
        <tissue evidence="9">Leaf</tissue>
    </source>
</reference>
<sequence length="363" mass="38889">MKAIAVPALLLFLALGLELLIHGAASTSKHYIVYMGEHSHPNSDSVISANHEMLGSVTGSIDEVQAAVVCHYTKSFRGFSAMLTPEQAETIAASELVISVFESKTISLHTTHSWDFLGLNSFEQYNNLPMKAKSDVIVGVMDTGVWPELPSFSDEGLGPIPKRFKGECVVGESFTLKNCNRKLIGARFYHKGFEAENGPLESWNATFFRSARDTEGHGSHTASIVAGSLVPNASLFGIARGTARGGVPRVRLAIYKAWWFSQPSEADLLSAFEDAIDDGVDIISISAGPIPPQNGYFSDAISIGSFHAFRKGILVSASAGNTGLPGTVINVAPWILTTAASSIDRELNSNLFLGNSKTIKVIS</sequence>
<dbReference type="InterPro" id="IPR036852">
    <property type="entry name" value="Peptidase_S8/S53_dom_sf"/>
</dbReference>
<dbReference type="InterPro" id="IPR037045">
    <property type="entry name" value="S8pro/Inhibitor_I9_sf"/>
</dbReference>
<proteinExistence type="inferred from homology"/>
<evidence type="ECO:0000256" key="5">
    <source>
        <dbReference type="PROSITE-ProRule" id="PRU01240"/>
    </source>
</evidence>
<feature type="chain" id="PRO_5043003575" evidence="6">
    <location>
        <begin position="27"/>
        <end position="363"/>
    </location>
</feature>